<dbReference type="Proteomes" id="UP001233999">
    <property type="component" value="Unassembled WGS sequence"/>
</dbReference>
<dbReference type="Pfam" id="PF07841">
    <property type="entry name" value="DM4_12"/>
    <property type="match status" value="1"/>
</dbReference>
<gene>
    <name evidence="2" type="ORF">L9F63_001103</name>
</gene>
<dbReference type="InterPro" id="IPR006631">
    <property type="entry name" value="DM4_12"/>
</dbReference>
<reference evidence="2" key="1">
    <citation type="journal article" date="2023" name="IScience">
        <title>Live-bearing cockroach genome reveals convergent evolutionary mechanisms linked to viviparity in insects and beyond.</title>
        <authorList>
            <person name="Fouks B."/>
            <person name="Harrison M.C."/>
            <person name="Mikhailova A.A."/>
            <person name="Marchal E."/>
            <person name="English S."/>
            <person name="Carruthers M."/>
            <person name="Jennings E.C."/>
            <person name="Chiamaka E.L."/>
            <person name="Frigard R.A."/>
            <person name="Pippel M."/>
            <person name="Attardo G.M."/>
            <person name="Benoit J.B."/>
            <person name="Bornberg-Bauer E."/>
            <person name="Tobe S.S."/>
        </authorList>
    </citation>
    <scope>NUCLEOTIDE SEQUENCE</scope>
    <source>
        <strain evidence="2">Stay&amp;Tobe</strain>
    </source>
</reference>
<keyword evidence="3" id="KW-1185">Reference proteome</keyword>
<comment type="caution">
    <text evidence="2">The sequence shown here is derived from an EMBL/GenBank/DDBJ whole genome shotgun (WGS) entry which is preliminary data.</text>
</comment>
<dbReference type="EMBL" id="JASPKZ010000050">
    <property type="protein sequence ID" value="KAJ9600748.1"/>
    <property type="molecule type" value="Genomic_DNA"/>
</dbReference>
<accession>A0AAD8ES33</accession>
<feature type="chain" id="PRO_5042250555" evidence="1">
    <location>
        <begin position="26"/>
        <end position="639"/>
    </location>
</feature>
<name>A0AAD8ES33_DIPPU</name>
<dbReference type="PANTHER" id="PTHR41158:SF2">
    <property type="entry name" value="AGAP010294-PA"/>
    <property type="match status" value="1"/>
</dbReference>
<sequence>MKNQQLIGWTLVALIATSYVAPVFCFPGLTPSPEARKFAEKPNALKKVAIDNDLDDVSTNQISQQEGFSWGNMLSMVMQLLFNPQQGPNKSDSLDTDQSAAPPVWANFLTVGFKILTALLGGGAGGGDGIDKVDNGSPMQGILAAVLSAVLGSKDPDQVATMAKQAGEFINIVVNLLDALKTSFSHRSMAARSLGRKDTVSDAAVAGISLLKGYMRTLKTNDDNCMQKYVCEANRECSSDTQGTIYCQLGTYAASFLLERTSSSPFDAFYDAGRRGRSGEDCRQLYLSCNEFHTQTVEHHGGGGKGGGKGSQSALSALTLLAFLFFINLLQSCLKDSMMMNGTAMLMMMPAANRSARHTRSLEGGLEPDENEVDAMPGPGVHWDSNVLLRQKGDAGNDDFVMDQTSSNIDQMSYTNGDGLEHPLWNEQLQDDNIDDVDYDYQEEISNKNISNDGYYKYNLNPEIAESIDDWDDYDDRYETTVESDDFFTRGFSTSNPTADGFVRDRYEAEDYEDGSLSTSIGEYVYRVVSSVSYPLMERFQSSVNIAQCSELVVCEAHRLGSLGHTRFTASFWIQFYECFSEVMLWMYGSDNDHRKVIMEAAATGRQRHSCRVQMQQCEDKSKDRSALPLMATVLEQLV</sequence>
<evidence type="ECO:0000313" key="3">
    <source>
        <dbReference type="Proteomes" id="UP001233999"/>
    </source>
</evidence>
<organism evidence="2 3">
    <name type="scientific">Diploptera punctata</name>
    <name type="common">Pacific beetle cockroach</name>
    <dbReference type="NCBI Taxonomy" id="6984"/>
    <lineage>
        <taxon>Eukaryota</taxon>
        <taxon>Metazoa</taxon>
        <taxon>Ecdysozoa</taxon>
        <taxon>Arthropoda</taxon>
        <taxon>Hexapoda</taxon>
        <taxon>Insecta</taxon>
        <taxon>Pterygota</taxon>
        <taxon>Neoptera</taxon>
        <taxon>Polyneoptera</taxon>
        <taxon>Dictyoptera</taxon>
        <taxon>Blattodea</taxon>
        <taxon>Blaberoidea</taxon>
        <taxon>Blaberidae</taxon>
        <taxon>Diplopterinae</taxon>
        <taxon>Diploptera</taxon>
    </lineage>
</organism>
<keyword evidence="1" id="KW-0732">Signal</keyword>
<dbReference type="PANTHER" id="PTHR41158">
    <property type="entry name" value="AGAP010294-PA"/>
    <property type="match status" value="1"/>
</dbReference>
<feature type="signal peptide" evidence="1">
    <location>
        <begin position="1"/>
        <end position="25"/>
    </location>
</feature>
<protein>
    <submittedName>
        <fullName evidence="2">Uncharacterized protein</fullName>
    </submittedName>
</protein>
<feature type="non-terminal residue" evidence="2">
    <location>
        <position position="1"/>
    </location>
</feature>
<reference evidence="2" key="2">
    <citation type="submission" date="2023-05" db="EMBL/GenBank/DDBJ databases">
        <authorList>
            <person name="Fouks B."/>
        </authorList>
    </citation>
    <scope>NUCLEOTIDE SEQUENCE</scope>
    <source>
        <strain evidence="2">Stay&amp;Tobe</strain>
        <tissue evidence="2">Testes</tissue>
    </source>
</reference>
<dbReference type="AlphaFoldDB" id="A0AAD8ES33"/>
<proteinExistence type="predicted"/>
<evidence type="ECO:0000313" key="2">
    <source>
        <dbReference type="EMBL" id="KAJ9600748.1"/>
    </source>
</evidence>
<evidence type="ECO:0000256" key="1">
    <source>
        <dbReference type="SAM" id="SignalP"/>
    </source>
</evidence>